<keyword evidence="1" id="KW-0812">Transmembrane</keyword>
<dbReference type="PATRIC" id="fig|76936.10.peg.323"/>
<evidence type="ECO:0000313" key="2">
    <source>
        <dbReference type="EMBL" id="CUU39221.1"/>
    </source>
</evidence>
<evidence type="ECO:0000256" key="1">
    <source>
        <dbReference type="SAM" id="Phobius"/>
    </source>
</evidence>
<accession>A0A099UBN4</accession>
<name>A0A099UBN4_9HELI</name>
<dbReference type="RefSeq" id="WP_034343508.1">
    <property type="nucleotide sequence ID" value="NZ_CAOMJD010000011.1"/>
</dbReference>
<keyword evidence="1" id="KW-1133">Transmembrane helix</keyword>
<dbReference type="GeneID" id="78150662"/>
<dbReference type="Proteomes" id="UP000064525">
    <property type="component" value="Chromosome I"/>
</dbReference>
<gene>
    <name evidence="2" type="ORF">BN2458_PEG0334</name>
</gene>
<feature type="transmembrane region" description="Helical" evidence="1">
    <location>
        <begin position="20"/>
        <end position="41"/>
    </location>
</feature>
<reference evidence="3" key="1">
    <citation type="submission" date="2015-11" db="EMBL/GenBank/DDBJ databases">
        <authorList>
            <person name="Anvar S.Y."/>
        </authorList>
    </citation>
    <scope>NUCLEOTIDE SEQUENCE [LARGE SCALE GENOMIC DNA]</scope>
</reference>
<protein>
    <submittedName>
        <fullName evidence="2">Sodium-dependent transporter</fullName>
    </submittedName>
</protein>
<dbReference type="EMBL" id="LN907858">
    <property type="protein sequence ID" value="CUU39221.1"/>
    <property type="molecule type" value="Genomic_DNA"/>
</dbReference>
<sequence length="61" mass="7095">MPKVQLRQYTAHFFNDIAFAFWYIIMRFVSPLITIMILVAVSIKFFTGEDAVDFIFTSLGL</sequence>
<organism evidence="2 3">
    <name type="scientific">Helicobacter typhlonius</name>
    <dbReference type="NCBI Taxonomy" id="76936"/>
    <lineage>
        <taxon>Bacteria</taxon>
        <taxon>Pseudomonadati</taxon>
        <taxon>Campylobacterota</taxon>
        <taxon>Epsilonproteobacteria</taxon>
        <taxon>Campylobacterales</taxon>
        <taxon>Helicobacteraceae</taxon>
        <taxon>Helicobacter</taxon>
    </lineage>
</organism>
<dbReference type="AlphaFoldDB" id="A0A099UBN4"/>
<keyword evidence="1" id="KW-0472">Membrane</keyword>
<evidence type="ECO:0000313" key="3">
    <source>
        <dbReference type="Proteomes" id="UP000064525"/>
    </source>
</evidence>
<proteinExistence type="predicted"/>
<dbReference type="KEGG" id="hty:BN2458_PEG0334"/>